<dbReference type="Gene3D" id="1.25.40.1040">
    <property type="match status" value="1"/>
</dbReference>
<keyword evidence="4" id="KW-1185">Reference proteome</keyword>
<dbReference type="EMBL" id="KZ110593">
    <property type="protein sequence ID" value="OSX65321.1"/>
    <property type="molecule type" value="Genomic_DNA"/>
</dbReference>
<dbReference type="GO" id="GO:0031416">
    <property type="term" value="C:NatB complex"/>
    <property type="evidence" value="ECO:0007669"/>
    <property type="project" value="TreeGrafter"/>
</dbReference>
<evidence type="ECO:0000313" key="4">
    <source>
        <dbReference type="Proteomes" id="UP000194127"/>
    </source>
</evidence>
<gene>
    <name evidence="3" type="ORF">POSPLADRAFT_1179007</name>
</gene>
<dbReference type="RefSeq" id="XP_024342115.1">
    <property type="nucleotide sequence ID" value="XM_024488633.1"/>
</dbReference>
<proteinExistence type="inferred from homology"/>
<dbReference type="Proteomes" id="UP000194127">
    <property type="component" value="Unassembled WGS sequence"/>
</dbReference>
<evidence type="ECO:0000313" key="3">
    <source>
        <dbReference type="EMBL" id="OSX65321.1"/>
    </source>
</evidence>
<evidence type="ECO:0000256" key="2">
    <source>
        <dbReference type="SAM" id="MobiDB-lite"/>
    </source>
</evidence>
<dbReference type="PANTHER" id="PTHR22767">
    <property type="entry name" value="N-TERMINAL ACETYLTRANSFERASE-RELATED"/>
    <property type="match status" value="1"/>
</dbReference>
<evidence type="ECO:0000256" key="1">
    <source>
        <dbReference type="ARBA" id="ARBA00006298"/>
    </source>
</evidence>
<feature type="region of interest" description="Disordered" evidence="2">
    <location>
        <begin position="767"/>
        <end position="799"/>
    </location>
</feature>
<name>A0A1X6N9N8_9APHY</name>
<sequence length="946" mass="106389">MSAAFERQIRPVYEALDTGSNKSAVLACNKLLKKHPKNELVKALKALALIRSQKVEESLVLCDEVLASRPTDESTLSAMMHVLRGLGRHTDMVTMYEDAFKHQPGNEELGSQTFMANVRIGNWKAAQQIATKMHKQFHDDHYLYWSVMSAVLQANDPTTPPNMRPILYKLAHRLVTSSGTPSYFSADRFYLHLTILRELQLYDEAFELLEHEVGKAICAASLACDELRREIWKAKGLCKEEGARARERITAEKDRNWLEFLSVVDAAFHDLGSSPTSASDEVKTTCAESIAAARELFNQVAEEDGTRDRTGRLALLELEKRAWASGLSDDPAEMRRLLESYFNRFGDKAVCFEDLRPYISLEGDVLTAWTSFLKAVPSTPETRDDLSRYMNAQKLLRYNLSTSEVTSEAEAACALQYFSSYLDALKFGKELPDTELQPADDLALLSGQAFVGAWKAGGEAVHLYQAAAVLEYASSRSKQSYLIRLLLIRVYRLLGASSLALEHYRAMSVKQVQTDTLSHLILTRASTFSLSSIGDLTYSSECLESSQIYLTNSQETAEFTVRAFGSEKYTQVPEFISFEERLDNSLQRDLTKIEHVRMRISHEPVSSDLVDMELIELKFIFDRFHHDNRDFDVIPNYQPRCGPTFNEQTTLFDKSPGSGWLSIFLKIYIKIFQCASDLDDTVEDKLLIGDRPKPSLDPENKAPLKERLAKRKQEEFDELTADELAFFDYAMALSDWLAPYHDYIRPPPSAVLAEAAKQTELKTGFPLKGVELPKNGSATNGHAKKDKDEEPPAVSAPPDSLSKYFDDMSLRFKEALESDRLPSELLHLVTLTQEALILLSIETWRFKPNSVIKQHKLGAMVQSFKELRTKASAVLNDMSASLVKLGEEGATIDSRKAFVEACKPVWAESGLDHDFVSTISKKVTESRKQVLEGVGKGILRVLKNHA</sequence>
<dbReference type="GeneID" id="36333582"/>
<dbReference type="OrthoDB" id="1874341at2759"/>
<dbReference type="Pfam" id="PF09797">
    <property type="entry name" value="NatB_MDM20"/>
    <property type="match status" value="1"/>
</dbReference>
<evidence type="ECO:0008006" key="5">
    <source>
        <dbReference type="Google" id="ProtNLM"/>
    </source>
</evidence>
<accession>A0A1X6N9N8</accession>
<protein>
    <recommendedName>
        <fullName evidence="5">Actin cytoskeleton organization protein</fullName>
    </recommendedName>
</protein>
<reference evidence="3 4" key="1">
    <citation type="submission" date="2017-04" db="EMBL/GenBank/DDBJ databases">
        <title>Genome Sequence of the Model Brown-Rot Fungus Postia placenta SB12.</title>
        <authorList>
            <consortium name="DOE Joint Genome Institute"/>
            <person name="Gaskell J."/>
            <person name="Kersten P."/>
            <person name="Larrondo L.F."/>
            <person name="Canessa P."/>
            <person name="Martinez D."/>
            <person name="Hibbett D."/>
            <person name="Schmoll M."/>
            <person name="Kubicek C.P."/>
            <person name="Martinez A.T."/>
            <person name="Yadav J."/>
            <person name="Master E."/>
            <person name="Magnuson J.K."/>
            <person name="James T."/>
            <person name="Yaver D."/>
            <person name="Berka R."/>
            <person name="Labutti K."/>
            <person name="Lipzen A."/>
            <person name="Aerts A."/>
            <person name="Barry K."/>
            <person name="Henrissat B."/>
            <person name="Blanchette R."/>
            <person name="Grigoriev I."/>
            <person name="Cullen D."/>
        </authorList>
    </citation>
    <scope>NUCLEOTIDE SEQUENCE [LARGE SCALE GENOMIC DNA]</scope>
    <source>
        <strain evidence="3 4">MAD-698-R-SB12</strain>
    </source>
</reference>
<dbReference type="InterPro" id="IPR019183">
    <property type="entry name" value="NAA25_NatB_aux_su"/>
</dbReference>
<dbReference type="InterPro" id="IPR011990">
    <property type="entry name" value="TPR-like_helical_dom_sf"/>
</dbReference>
<comment type="similarity">
    <text evidence="1">Belongs to the MDM20/NAA25 family.</text>
</comment>
<dbReference type="AlphaFoldDB" id="A0A1X6N9N8"/>
<dbReference type="STRING" id="670580.A0A1X6N9N8"/>
<dbReference type="PANTHER" id="PTHR22767:SF3">
    <property type="entry name" value="N-ALPHA-ACETYLTRANSFERASE 25, NATB AUXILIARY SUBUNIT"/>
    <property type="match status" value="1"/>
</dbReference>
<dbReference type="SUPFAM" id="SSF48452">
    <property type="entry name" value="TPR-like"/>
    <property type="match status" value="1"/>
</dbReference>
<organism evidence="3 4">
    <name type="scientific">Postia placenta MAD-698-R-SB12</name>
    <dbReference type="NCBI Taxonomy" id="670580"/>
    <lineage>
        <taxon>Eukaryota</taxon>
        <taxon>Fungi</taxon>
        <taxon>Dikarya</taxon>
        <taxon>Basidiomycota</taxon>
        <taxon>Agaricomycotina</taxon>
        <taxon>Agaricomycetes</taxon>
        <taxon>Polyporales</taxon>
        <taxon>Adustoporiaceae</taxon>
        <taxon>Rhodonia</taxon>
    </lineage>
</organism>